<dbReference type="Pfam" id="PF13912">
    <property type="entry name" value="zf-C2H2_6"/>
    <property type="match status" value="2"/>
</dbReference>
<gene>
    <name evidence="10" type="ORF">HU200_054981</name>
</gene>
<dbReference type="InterPro" id="IPR036236">
    <property type="entry name" value="Znf_C2H2_sf"/>
</dbReference>
<dbReference type="GO" id="GO:0003700">
    <property type="term" value="F:DNA-binding transcription factor activity"/>
    <property type="evidence" value="ECO:0007669"/>
    <property type="project" value="InterPro"/>
</dbReference>
<dbReference type="OrthoDB" id="694653at2759"/>
<feature type="region of interest" description="Disordered" evidence="8">
    <location>
        <begin position="334"/>
        <end position="367"/>
    </location>
</feature>
<organism evidence="10 11">
    <name type="scientific">Digitaria exilis</name>
    <dbReference type="NCBI Taxonomy" id="1010633"/>
    <lineage>
        <taxon>Eukaryota</taxon>
        <taxon>Viridiplantae</taxon>
        <taxon>Streptophyta</taxon>
        <taxon>Embryophyta</taxon>
        <taxon>Tracheophyta</taxon>
        <taxon>Spermatophyta</taxon>
        <taxon>Magnoliopsida</taxon>
        <taxon>Liliopsida</taxon>
        <taxon>Poales</taxon>
        <taxon>Poaceae</taxon>
        <taxon>PACMAD clade</taxon>
        <taxon>Panicoideae</taxon>
        <taxon>Panicodae</taxon>
        <taxon>Paniceae</taxon>
        <taxon>Anthephorinae</taxon>
        <taxon>Digitaria</taxon>
    </lineage>
</organism>
<dbReference type="Gene3D" id="3.30.160.60">
    <property type="entry name" value="Classic Zinc Finger"/>
    <property type="match status" value="1"/>
</dbReference>
<keyword evidence="11" id="KW-1185">Reference proteome</keyword>
<sequence>MVSNRINTTRSIYVPSQHNKSAIALAAQSVAWWSLRSPPTRLAWRAIPPPEARAHASISSPASPRAIYLNPHSPPTSETTKAQLPHGSPPILLTTKTLAPKSSMGSSSSYSRCRRSLRDLVGASDAADDLEEGEYVPGRDESYRFQKVAPPPERSRSRSRTPSSSCESEGTISDDDLSAARFACHACGRGFSSRKAEDGHMRVHGNGRQLVASPAVAGGWAATGRRGWIGGKPSVVAVVSPRNNSESTDHSTAFVEVRPLEPIPVAAIATMTNLLPTSVMPTRTNLSGEESTSSASVEPMRYEPVATLTGRPNPSITDAVVHQLPADQQADPVIYQPPAVSSPAPQQAQSIQQQPLAPPPAHHQPRREYSCKLCGKSYTTHQGLGGHAAGHRNRQKEAEAAAAAAGMMMMGVPDADAGEFLAALCRRGGRKKAEATHECQKCHKVFATGVALGGHMRMHYTGPPIVHKKSKKRCLAAAVSDGADDLRLALSTTIKEEAPSVASAGRVRLFGIDIGAPVQQAPAPLEVQGSGTAEGSSSVGEQQQ</sequence>
<evidence type="ECO:0000256" key="7">
    <source>
        <dbReference type="PROSITE-ProRule" id="PRU00042"/>
    </source>
</evidence>
<keyword evidence="2" id="KW-0677">Repeat</keyword>
<feature type="compositionally biased region" description="Low complexity" evidence="8">
    <location>
        <begin position="336"/>
        <end position="355"/>
    </location>
</feature>
<evidence type="ECO:0000256" key="1">
    <source>
        <dbReference type="ARBA" id="ARBA00022723"/>
    </source>
</evidence>
<protein>
    <recommendedName>
        <fullName evidence="9">C2H2-type domain-containing protein</fullName>
    </recommendedName>
</protein>
<evidence type="ECO:0000259" key="9">
    <source>
        <dbReference type="PROSITE" id="PS50157"/>
    </source>
</evidence>
<feature type="domain" description="C2H2-type" evidence="9">
    <location>
        <begin position="182"/>
        <end position="209"/>
    </location>
</feature>
<comment type="caution">
    <text evidence="10">The sequence shown here is derived from an EMBL/GenBank/DDBJ whole genome shotgun (WGS) entry which is preliminary data.</text>
</comment>
<dbReference type="AlphaFoldDB" id="A0A835E250"/>
<keyword evidence="4" id="KW-0862">Zinc</keyword>
<dbReference type="EMBL" id="JACEFO010002354">
    <property type="protein sequence ID" value="KAF8664072.1"/>
    <property type="molecule type" value="Genomic_DNA"/>
</dbReference>
<evidence type="ECO:0000313" key="10">
    <source>
        <dbReference type="EMBL" id="KAF8664072.1"/>
    </source>
</evidence>
<dbReference type="Proteomes" id="UP000636709">
    <property type="component" value="Unassembled WGS sequence"/>
</dbReference>
<accession>A0A835E250</accession>
<keyword evidence="3 7" id="KW-0863">Zinc-finger</keyword>
<feature type="compositionally biased region" description="Low complexity" evidence="8">
    <location>
        <begin position="160"/>
        <end position="169"/>
    </location>
</feature>
<feature type="domain" description="C2H2-type" evidence="9">
    <location>
        <begin position="437"/>
        <end position="464"/>
    </location>
</feature>
<dbReference type="PANTHER" id="PTHR45988:SF30">
    <property type="entry name" value="C2H2-TYPE DOMAIN-CONTAINING PROTEIN"/>
    <property type="match status" value="1"/>
</dbReference>
<feature type="region of interest" description="Disordered" evidence="8">
    <location>
        <begin position="523"/>
        <end position="544"/>
    </location>
</feature>
<dbReference type="PANTHER" id="PTHR45988">
    <property type="entry name" value="C2H2 TYPE ZINC FINGER TRANSCRIPTION FACTOR FAMILY-RELATED"/>
    <property type="match status" value="1"/>
</dbReference>
<feature type="compositionally biased region" description="Polar residues" evidence="8">
    <location>
        <begin position="529"/>
        <end position="544"/>
    </location>
</feature>
<keyword evidence="5" id="KW-0805">Transcription regulation</keyword>
<proteinExistence type="predicted"/>
<feature type="region of interest" description="Disordered" evidence="8">
    <location>
        <begin position="70"/>
        <end position="110"/>
    </location>
</feature>
<dbReference type="SUPFAM" id="SSF57667">
    <property type="entry name" value="beta-beta-alpha zinc fingers"/>
    <property type="match status" value="2"/>
</dbReference>
<dbReference type="GO" id="GO:0000976">
    <property type="term" value="F:transcription cis-regulatory region binding"/>
    <property type="evidence" value="ECO:0007669"/>
    <property type="project" value="TreeGrafter"/>
</dbReference>
<feature type="region of interest" description="Disordered" evidence="8">
    <location>
        <begin position="124"/>
        <end position="172"/>
    </location>
</feature>
<evidence type="ECO:0000256" key="5">
    <source>
        <dbReference type="ARBA" id="ARBA00023015"/>
    </source>
</evidence>
<dbReference type="InterPro" id="IPR013087">
    <property type="entry name" value="Znf_C2H2_type"/>
</dbReference>
<dbReference type="PROSITE" id="PS50157">
    <property type="entry name" value="ZINC_FINGER_C2H2_2"/>
    <property type="match status" value="3"/>
</dbReference>
<dbReference type="SMART" id="SM00355">
    <property type="entry name" value="ZnF_C2H2"/>
    <property type="match status" value="3"/>
</dbReference>
<keyword evidence="1" id="KW-0479">Metal-binding</keyword>
<evidence type="ECO:0000256" key="4">
    <source>
        <dbReference type="ARBA" id="ARBA00022833"/>
    </source>
</evidence>
<evidence type="ECO:0000256" key="3">
    <source>
        <dbReference type="ARBA" id="ARBA00022771"/>
    </source>
</evidence>
<reference evidence="10" key="1">
    <citation type="submission" date="2020-07" db="EMBL/GenBank/DDBJ databases">
        <title>Genome sequence and genetic diversity analysis of an under-domesticated orphan crop, white fonio (Digitaria exilis).</title>
        <authorList>
            <person name="Bennetzen J.L."/>
            <person name="Chen S."/>
            <person name="Ma X."/>
            <person name="Wang X."/>
            <person name="Yssel A.E.J."/>
            <person name="Chaluvadi S.R."/>
            <person name="Johnson M."/>
            <person name="Gangashetty P."/>
            <person name="Hamidou F."/>
            <person name="Sanogo M.D."/>
            <person name="Zwaenepoel A."/>
            <person name="Wallace J."/>
            <person name="Van De Peer Y."/>
            <person name="Van Deynze A."/>
        </authorList>
    </citation>
    <scope>NUCLEOTIDE SEQUENCE</scope>
    <source>
        <tissue evidence="10">Leaves</tissue>
    </source>
</reference>
<feature type="domain" description="C2H2-type" evidence="9">
    <location>
        <begin position="369"/>
        <end position="396"/>
    </location>
</feature>
<evidence type="ECO:0000256" key="8">
    <source>
        <dbReference type="SAM" id="MobiDB-lite"/>
    </source>
</evidence>
<dbReference type="GO" id="GO:0005634">
    <property type="term" value="C:nucleus"/>
    <property type="evidence" value="ECO:0007669"/>
    <property type="project" value="TreeGrafter"/>
</dbReference>
<evidence type="ECO:0000313" key="11">
    <source>
        <dbReference type="Proteomes" id="UP000636709"/>
    </source>
</evidence>
<evidence type="ECO:0000256" key="2">
    <source>
        <dbReference type="ARBA" id="ARBA00022737"/>
    </source>
</evidence>
<feature type="region of interest" description="Disordered" evidence="8">
    <location>
        <begin position="279"/>
        <end position="300"/>
    </location>
</feature>
<feature type="compositionally biased region" description="Polar residues" evidence="8">
    <location>
        <begin position="279"/>
        <end position="296"/>
    </location>
</feature>
<evidence type="ECO:0000256" key="6">
    <source>
        <dbReference type="ARBA" id="ARBA00023163"/>
    </source>
</evidence>
<keyword evidence="6" id="KW-0804">Transcription</keyword>
<dbReference type="GO" id="GO:0008270">
    <property type="term" value="F:zinc ion binding"/>
    <property type="evidence" value="ECO:0007669"/>
    <property type="project" value="UniProtKB-KW"/>
</dbReference>
<name>A0A835E250_9POAL</name>
<dbReference type="PROSITE" id="PS00028">
    <property type="entry name" value="ZINC_FINGER_C2H2_1"/>
    <property type="match status" value="3"/>
</dbReference>
<dbReference type="InterPro" id="IPR044653">
    <property type="entry name" value="AZF1/2/3-like"/>
</dbReference>